<dbReference type="SUPFAM" id="SSF53756">
    <property type="entry name" value="UDP-Glycosyltransferase/glycogen phosphorylase"/>
    <property type="match status" value="1"/>
</dbReference>
<dbReference type="RefSeq" id="WP_234994298.1">
    <property type="nucleotide sequence ID" value="NZ_FYEZ01000001.1"/>
</dbReference>
<dbReference type="GO" id="GO:0016757">
    <property type="term" value="F:glycosyltransferase activity"/>
    <property type="evidence" value="ECO:0007669"/>
    <property type="project" value="TreeGrafter"/>
</dbReference>
<evidence type="ECO:0000313" key="2">
    <source>
        <dbReference type="Proteomes" id="UP000198122"/>
    </source>
</evidence>
<organism evidence="1 2">
    <name type="scientific">Kytococcus aerolatus</name>
    <dbReference type="NCBI Taxonomy" id="592308"/>
    <lineage>
        <taxon>Bacteria</taxon>
        <taxon>Bacillati</taxon>
        <taxon>Actinomycetota</taxon>
        <taxon>Actinomycetes</taxon>
        <taxon>Micrococcales</taxon>
        <taxon>Kytococcaceae</taxon>
        <taxon>Kytococcus</taxon>
    </lineage>
</organism>
<keyword evidence="1" id="KW-0808">Transferase</keyword>
<accession>A0A212THB1</accession>
<keyword evidence="2" id="KW-1185">Reference proteome</keyword>
<dbReference type="PANTHER" id="PTHR21015">
    <property type="entry name" value="UDP-N-ACETYLGLUCOSAMINE--N-ACETYLMURAMYL-(PENTAPEPTIDE) PYROPHOSPHORYL-UNDECAPRENOL N-ACETYLGLUCOSAMINE TRANSFERASE 1"/>
    <property type="match status" value="1"/>
</dbReference>
<evidence type="ECO:0000313" key="1">
    <source>
        <dbReference type="EMBL" id="SNC65365.1"/>
    </source>
</evidence>
<dbReference type="Proteomes" id="UP000198122">
    <property type="component" value="Unassembled WGS sequence"/>
</dbReference>
<protein>
    <submittedName>
        <fullName evidence="1">UDP-N-acetylglucosamine:LPS N-acetylglucosamine transferase</fullName>
    </submittedName>
</protein>
<gene>
    <name evidence="1" type="ORF">SAMN05445756_1310</name>
</gene>
<dbReference type="PANTHER" id="PTHR21015:SF28">
    <property type="entry name" value="SLL1722 PROTEIN"/>
    <property type="match status" value="1"/>
</dbReference>
<dbReference type="EMBL" id="FYEZ01000001">
    <property type="protein sequence ID" value="SNC65365.1"/>
    <property type="molecule type" value="Genomic_DNA"/>
</dbReference>
<dbReference type="AlphaFoldDB" id="A0A212THB1"/>
<sequence>MTPRAPGPRVLMMSSNGTGMGHLARLLAYARHLPGALPGVRTSFLSLSTAAPLVRRLGYDVEYLPSTGSTGLRPAAWRPFLVQRLSDVLDRVRPDVVVFDGTHPYRGIDEVIDAHPQTRWVWSRRGMWRPGLATDQVRRSAWFDRVVEPGDLAAAADVGATSRDSGRHLVRVGPVTMVDRTDLLDRATARARLGLPTEGRLALVSLGAGNINDTTGLVGATASALRERGIVPCVTHAAISRRPVSTPGVHVVQDFPVAHCLAAFDLGVVAGGYNSFHESLRLGLPSAFAPNPATALDDQARRTGFAAARGWAVDLPEVSPPRVLAAVDRLLAEGGGMARAAIAADPGNGAPAAAAAIADLIREVRGG</sequence>
<reference evidence="1 2" key="1">
    <citation type="submission" date="2017-06" db="EMBL/GenBank/DDBJ databases">
        <authorList>
            <person name="Kim H.J."/>
            <person name="Triplett B.A."/>
        </authorList>
    </citation>
    <scope>NUCLEOTIDE SEQUENCE [LARGE SCALE GENOMIC DNA]</scope>
    <source>
        <strain evidence="1 2">DSM 22179</strain>
    </source>
</reference>
<proteinExistence type="predicted"/>
<name>A0A212THB1_9MICO</name>
<dbReference type="Gene3D" id="3.40.50.2000">
    <property type="entry name" value="Glycogen Phosphorylase B"/>
    <property type="match status" value="1"/>
</dbReference>